<organism evidence="7 8">
    <name type="scientific">Stereocaulon virgatum</name>
    <dbReference type="NCBI Taxonomy" id="373712"/>
    <lineage>
        <taxon>Eukaryota</taxon>
        <taxon>Fungi</taxon>
        <taxon>Dikarya</taxon>
        <taxon>Ascomycota</taxon>
        <taxon>Pezizomycotina</taxon>
        <taxon>Lecanoromycetes</taxon>
        <taxon>OSLEUM clade</taxon>
        <taxon>Lecanoromycetidae</taxon>
        <taxon>Lecanorales</taxon>
        <taxon>Lecanorineae</taxon>
        <taxon>Stereocaulaceae</taxon>
        <taxon>Stereocaulon</taxon>
    </lineage>
</organism>
<evidence type="ECO:0000256" key="1">
    <source>
        <dbReference type="ARBA" id="ARBA00004141"/>
    </source>
</evidence>
<feature type="transmembrane region" description="Helical" evidence="6">
    <location>
        <begin position="256"/>
        <end position="275"/>
    </location>
</feature>
<evidence type="ECO:0000256" key="4">
    <source>
        <dbReference type="ARBA" id="ARBA00023136"/>
    </source>
</evidence>
<evidence type="ECO:0000256" key="2">
    <source>
        <dbReference type="ARBA" id="ARBA00022692"/>
    </source>
</evidence>
<keyword evidence="4 6" id="KW-0472">Membrane</keyword>
<feature type="transmembrane region" description="Helical" evidence="6">
    <location>
        <begin position="71"/>
        <end position="89"/>
    </location>
</feature>
<dbReference type="PANTHER" id="PTHR31465">
    <property type="entry name" value="PROTEIN RTA1-RELATED"/>
    <property type="match status" value="1"/>
</dbReference>
<evidence type="ECO:0000256" key="5">
    <source>
        <dbReference type="SAM" id="MobiDB-lite"/>
    </source>
</evidence>
<feature type="transmembrane region" description="Helical" evidence="6">
    <location>
        <begin position="101"/>
        <end position="125"/>
    </location>
</feature>
<feature type="transmembrane region" description="Helical" evidence="6">
    <location>
        <begin position="186"/>
        <end position="208"/>
    </location>
</feature>
<dbReference type="Proteomes" id="UP001590950">
    <property type="component" value="Unassembled WGS sequence"/>
</dbReference>
<protein>
    <recommendedName>
        <fullName evidence="9">RTA1-like protein</fullName>
    </recommendedName>
</protein>
<proteinExistence type="predicted"/>
<sequence>MNMELFKRNSTSLAATLNNSERAKGCIAYDPLALEPTYGYDPSLAPGIVFTVVFFLSMAAHVFQTIQSRKWWYSAFALGALGEAIGWAGRAGAHHCPYSKTLFSLQISILIISPCFFSAGIYYILGQMINQHGRKYSPVTPTTYLYTFISFDVLSIIIQAVGGGMASSAGGKSPPGNTKPGTHVMMAGIIIQLISMSVFGMLWLIFLWRARSERLSWTLVLATTFSAFCIIVRNFYRAIELSQGWKGYLITHEVYFAVLDGALMTLAVAVFNIFFPARFLSGEPEDEKMNFSSPGELSQEGLEPKAT</sequence>
<reference evidence="7 8" key="1">
    <citation type="submission" date="2024-09" db="EMBL/GenBank/DDBJ databases">
        <title>Rethinking Asexuality: The Enigmatic Case of Functional Sexual Genes in Lepraria (Stereocaulaceae).</title>
        <authorList>
            <person name="Doellman M."/>
            <person name="Sun Y."/>
            <person name="Barcenas-Pena A."/>
            <person name="Lumbsch H.T."/>
            <person name="Grewe F."/>
        </authorList>
    </citation>
    <scope>NUCLEOTIDE SEQUENCE [LARGE SCALE GENOMIC DNA]</scope>
    <source>
        <strain evidence="7 8">Mercado 3170</strain>
    </source>
</reference>
<accession>A0ABR4ANE0</accession>
<dbReference type="InterPro" id="IPR007568">
    <property type="entry name" value="RTA1"/>
</dbReference>
<feature type="region of interest" description="Disordered" evidence="5">
    <location>
        <begin position="286"/>
        <end position="307"/>
    </location>
</feature>
<evidence type="ECO:0000313" key="7">
    <source>
        <dbReference type="EMBL" id="KAL2047263.1"/>
    </source>
</evidence>
<keyword evidence="3 6" id="KW-1133">Transmembrane helix</keyword>
<dbReference type="Pfam" id="PF04479">
    <property type="entry name" value="RTA1"/>
    <property type="match status" value="1"/>
</dbReference>
<comment type="caution">
    <text evidence="7">The sequence shown here is derived from an EMBL/GenBank/DDBJ whole genome shotgun (WGS) entry which is preliminary data.</text>
</comment>
<gene>
    <name evidence="7" type="ORF">N7G274_001282</name>
</gene>
<comment type="subcellular location">
    <subcellularLocation>
        <location evidence="1">Membrane</location>
        <topology evidence="1">Multi-pass membrane protein</topology>
    </subcellularLocation>
</comment>
<dbReference type="PANTHER" id="PTHR31465:SF11">
    <property type="entry name" value="DOMAIN PROTEIN, PUTATIVE (AFU_ORTHOLOGUE AFUA_3G10770)-RELATED"/>
    <property type="match status" value="1"/>
</dbReference>
<feature type="transmembrane region" description="Helical" evidence="6">
    <location>
        <begin position="215"/>
        <end position="236"/>
    </location>
</feature>
<dbReference type="EMBL" id="JBEFKJ010000003">
    <property type="protein sequence ID" value="KAL2047263.1"/>
    <property type="molecule type" value="Genomic_DNA"/>
</dbReference>
<keyword evidence="2 6" id="KW-0812">Transmembrane</keyword>
<feature type="transmembrane region" description="Helical" evidence="6">
    <location>
        <begin position="145"/>
        <end position="166"/>
    </location>
</feature>
<evidence type="ECO:0000256" key="3">
    <source>
        <dbReference type="ARBA" id="ARBA00022989"/>
    </source>
</evidence>
<evidence type="ECO:0000256" key="6">
    <source>
        <dbReference type="SAM" id="Phobius"/>
    </source>
</evidence>
<keyword evidence="8" id="KW-1185">Reference proteome</keyword>
<name>A0ABR4ANE0_9LECA</name>
<evidence type="ECO:0000313" key="8">
    <source>
        <dbReference type="Proteomes" id="UP001590950"/>
    </source>
</evidence>
<feature type="transmembrane region" description="Helical" evidence="6">
    <location>
        <begin position="46"/>
        <end position="64"/>
    </location>
</feature>
<evidence type="ECO:0008006" key="9">
    <source>
        <dbReference type="Google" id="ProtNLM"/>
    </source>
</evidence>